<gene>
    <name evidence="1" type="ORF">JHL16_27170</name>
</gene>
<name>A0ACC5RBP2_9HYPH</name>
<protein>
    <submittedName>
        <fullName evidence="1">Uncharacterized protein</fullName>
    </submittedName>
</protein>
<dbReference type="Proteomes" id="UP000616151">
    <property type="component" value="Unassembled WGS sequence"/>
</dbReference>
<accession>A0ACC5RBP2</accession>
<evidence type="ECO:0000313" key="2">
    <source>
        <dbReference type="Proteomes" id="UP000616151"/>
    </source>
</evidence>
<reference evidence="1" key="1">
    <citation type="submission" date="2021-01" db="EMBL/GenBank/DDBJ databases">
        <authorList>
            <person name="Sun Q."/>
        </authorList>
    </citation>
    <scope>NUCLEOTIDE SEQUENCE</scope>
    <source>
        <strain evidence="1">YIM B02566</strain>
    </source>
</reference>
<dbReference type="EMBL" id="JAENHL010000008">
    <property type="protein sequence ID" value="MBK1870074.1"/>
    <property type="molecule type" value="Genomic_DNA"/>
</dbReference>
<organism evidence="1 2">
    <name type="scientific">Taklimakanibacter albus</name>
    <dbReference type="NCBI Taxonomy" id="2800327"/>
    <lineage>
        <taxon>Bacteria</taxon>
        <taxon>Pseudomonadati</taxon>
        <taxon>Pseudomonadota</taxon>
        <taxon>Alphaproteobacteria</taxon>
        <taxon>Hyphomicrobiales</taxon>
        <taxon>Aestuariivirgaceae</taxon>
        <taxon>Taklimakanibacter</taxon>
    </lineage>
</organism>
<evidence type="ECO:0000313" key="1">
    <source>
        <dbReference type="EMBL" id="MBK1870074.1"/>
    </source>
</evidence>
<proteinExistence type="predicted"/>
<sequence length="408" mass="42771">MPRNGSGIYGPPAGTAAVPNTTIESADYNAVVADLSQALTDSVNVLGTAPFLANQPMGGNKLTGLGAGAAAADSPNLGQVQSEIVAHAIAVSGTADAITATFSPAFVAYTAKMRFRFTAGAPNTTTAPTINIDGLGAKIIKKLNGAAVAIGDIAGSGHVCDCVYNGTDIILLNFAPVAVDREQTFIAKQTYSKPLITTMTTLADAATIAWDMNAASNDVRIVLTASRNLGLPTNMNTGQKGLLVVQQDGTGGWGLNLNAIFRALSHFDIEKAPHAKTAFAYQVVEDHTATKVILLECMWSEGRSSIGFYREFNLGSYAPSTSLQTQHNLGRQPSLVHLALHCTTADCGYSSGNRVWNVASESAAGVGAWADSNTAGVCINRIVITHKASFESFFVTVGRWNVILRVYE</sequence>
<comment type="caution">
    <text evidence="1">The sequence shown here is derived from an EMBL/GenBank/DDBJ whole genome shotgun (WGS) entry which is preliminary data.</text>
</comment>
<keyword evidence="2" id="KW-1185">Reference proteome</keyword>